<evidence type="ECO:0000313" key="2">
    <source>
        <dbReference type="EMBL" id="SDI70792.1"/>
    </source>
</evidence>
<name>A0A7Z7BCC7_9BURK</name>
<feature type="transmembrane region" description="Helical" evidence="1">
    <location>
        <begin position="54"/>
        <end position="74"/>
    </location>
</feature>
<proteinExistence type="predicted"/>
<reference evidence="2" key="1">
    <citation type="submission" date="2016-10" db="EMBL/GenBank/DDBJ databases">
        <authorList>
            <person name="Varghese N."/>
            <person name="Submissions S."/>
        </authorList>
    </citation>
    <scope>NUCLEOTIDE SEQUENCE [LARGE SCALE GENOMIC DNA]</scope>
    <source>
        <strain evidence="2">YR281</strain>
    </source>
</reference>
<comment type="caution">
    <text evidence="2">The sequence shown here is derived from an EMBL/GenBank/DDBJ whole genome shotgun (WGS) entry which is preliminary data.</text>
</comment>
<feature type="transmembrane region" description="Helical" evidence="1">
    <location>
        <begin position="189"/>
        <end position="208"/>
    </location>
</feature>
<protein>
    <submittedName>
        <fullName evidence="2">Uncharacterized protein</fullName>
    </submittedName>
</protein>
<feature type="transmembrane region" description="Helical" evidence="1">
    <location>
        <begin position="86"/>
        <end position="107"/>
    </location>
</feature>
<keyword evidence="1" id="KW-0472">Membrane</keyword>
<evidence type="ECO:0000313" key="3">
    <source>
        <dbReference type="Proteomes" id="UP000198900"/>
    </source>
</evidence>
<organism evidence="2 3">
    <name type="scientific">Paraburkholderia steynii</name>
    <dbReference type="NCBI Taxonomy" id="1245441"/>
    <lineage>
        <taxon>Bacteria</taxon>
        <taxon>Pseudomonadati</taxon>
        <taxon>Pseudomonadota</taxon>
        <taxon>Betaproteobacteria</taxon>
        <taxon>Burkholderiales</taxon>
        <taxon>Burkholderiaceae</taxon>
        <taxon>Paraburkholderia</taxon>
    </lineage>
</organism>
<dbReference type="EMBL" id="FNDI01000022">
    <property type="protein sequence ID" value="SDI70792.1"/>
    <property type="molecule type" value="Genomic_DNA"/>
</dbReference>
<keyword evidence="3" id="KW-1185">Reference proteome</keyword>
<accession>A0A7Z7BCC7</accession>
<feature type="transmembrane region" description="Helical" evidence="1">
    <location>
        <begin position="214"/>
        <end position="232"/>
    </location>
</feature>
<dbReference type="Proteomes" id="UP000198900">
    <property type="component" value="Unassembled WGS sequence"/>
</dbReference>
<keyword evidence="1" id="KW-0812">Transmembrane</keyword>
<gene>
    <name evidence="2" type="ORF">SAMN04487926_12266</name>
</gene>
<evidence type="ECO:0000256" key="1">
    <source>
        <dbReference type="SAM" id="Phobius"/>
    </source>
</evidence>
<dbReference type="AlphaFoldDB" id="A0A7Z7BCC7"/>
<keyword evidence="1" id="KW-1133">Transmembrane helix</keyword>
<sequence>MGCRASALLVRFFVLKPSHSVDGIFEKITWEIMDALQAVAQAATSGKSLKTRNMVWLIAVGIVDVIVLLIIAFHRPIDDFTADKSIALRISLSVFLPVPILFLSYLLSHKAKAILVFWRVNNPMPGSRAFSVHAPSDVRIDLTALKKNVGEFPESERDQNSMWYRLYKLVENDITVVETHQKYLMFRDIAAMSILLVPVAPSVLFLFGNKPSTAAWSAAVFGLQYLITAVAARNSGVRFVQNVLCIHATKKVTASKRPSAKRPKDDA</sequence>